<dbReference type="PANTHER" id="PTHR34361">
    <property type="entry name" value="OS08G0157800 PROTEIN"/>
    <property type="match status" value="1"/>
</dbReference>
<dbReference type="AlphaFoldDB" id="A0A2P5DF88"/>
<evidence type="ECO:0000313" key="3">
    <source>
        <dbReference type="Proteomes" id="UP000237105"/>
    </source>
</evidence>
<gene>
    <name evidence="2" type="ORF">PanWU01x14_067860</name>
</gene>
<feature type="compositionally biased region" description="Polar residues" evidence="1">
    <location>
        <begin position="1048"/>
        <end position="1058"/>
    </location>
</feature>
<evidence type="ECO:0000256" key="1">
    <source>
        <dbReference type="SAM" id="MobiDB-lite"/>
    </source>
</evidence>
<feature type="region of interest" description="Disordered" evidence="1">
    <location>
        <begin position="1044"/>
        <end position="1117"/>
    </location>
</feature>
<dbReference type="PANTHER" id="PTHR34361:SF2">
    <property type="entry name" value="OS08G0157800 PROTEIN"/>
    <property type="match status" value="1"/>
</dbReference>
<protein>
    <submittedName>
        <fullName evidence="2">Uncharacterized protein</fullName>
    </submittedName>
</protein>
<name>A0A2P5DF88_PARAD</name>
<dbReference type="OrthoDB" id="611935at2759"/>
<sequence>MMGFGPYGGGGNGGSYLSPASSNLSASAPPFTIDRSGPKPASCPLVDLTEQSFTGPMNSSLHNWLPSLSPTSDPKFFSNHQLELNSGSSSNAYGYGALHTAESSNLTTHFSHLGPTVSASVDGFSYGQSSDSGATGFVEAKPYYPSYLSPADHKDGGLGIHDQTSYDWLSDSSRVTALDGSSNNDYSLKFSDSKYAGNWGGMWNGFTEWKQGKQGQVDGGLCSKESDVPVLSIYENYLNQESPIPKGLNRGEEASNGINLLDSEKHSESLNMEKMNDQSFSGKTSNLIPAECSRPILGSLSGLPDAHLESPSFIFGKSFGSHQIPYGGSNEKRLKQRANNSTSIVKSSPGLVIGPPAAGSGSSAPNNVLFKTFNLGSNSNDTDVSGKKACGIKDSHSQLSSEHNLVVDSSQLSIHLERDDPISSISFPRRKEETLNEECITDDTLHHMLKVKFGLQTSNVSHDGFNVDLNVNESINVVENSSECVDHYNPAVDSPCWKGVPVTRSSPFDASEVVPEMRKLEVCSKLNVQAKQAFPLNTGDKVSSQKPNEKITYHQFGYLENGSEFPLNISSATNSAFGEQKLDNSERIGYQSETKNSDDSDENGSRSMGCSDLKTSQITKQNIQGDGLTVKNVNEPMQYIPSHLTFPVEHVVSPSVGDASRRLTNSNEGPSTPTRDALMLNSEKMVPIQGSTSSENDTSDYPRELNDLHKGAIKDSPELKKTVGLKALFDSQNVHKGNSYYLSGQRDDEMLYSVSVRGDMDVVDEDKATQALKKVLAENFHDDEETQLQTLLYKNLWLEAEAALCSLNYKARYNRMKIEMDKLKLPKSIDARDNTFTADMKKPSRSEASPDPNVVDTLLPEVEGCATTNGQASSVLSTSSQADDVMARFHILKCRIENSNSDIVANVSNPSSSMVYPDSSKVGKILAEAHEEKIGSPEPPIPLHASSNFSTSKPTNKFEDSVLARFHILKSRAKNCRPLSAKGSQLPEIVNLGYASERQQYWPFIGLGSQVGSLDVQPEPTVDNHNADSIEGQLIGSEYNLLVDDDSPVQSDGTTADSTEGRPSGREFNMCVNDDPQMQSHRTNRHAADSTQGQLTGSEVNDDPPVQSHRTNWPDNSLLAGWYDRLSSDWEHVGKEELGSQYR</sequence>
<dbReference type="STRING" id="3476.A0A2P5DF88"/>
<proteinExistence type="predicted"/>
<feature type="region of interest" description="Disordered" evidence="1">
    <location>
        <begin position="585"/>
        <end position="619"/>
    </location>
</feature>
<evidence type="ECO:0000313" key="2">
    <source>
        <dbReference type="EMBL" id="PON71944.1"/>
    </source>
</evidence>
<accession>A0A2P5DF88</accession>
<keyword evidence="3" id="KW-1185">Reference proteome</keyword>
<dbReference type="Proteomes" id="UP000237105">
    <property type="component" value="Unassembled WGS sequence"/>
</dbReference>
<comment type="caution">
    <text evidence="2">The sequence shown here is derived from an EMBL/GenBank/DDBJ whole genome shotgun (WGS) entry which is preliminary data.</text>
</comment>
<reference evidence="3" key="1">
    <citation type="submission" date="2016-06" db="EMBL/GenBank/DDBJ databases">
        <title>Parallel loss of symbiosis genes in relatives of nitrogen-fixing non-legume Parasponia.</title>
        <authorList>
            <person name="Van Velzen R."/>
            <person name="Holmer R."/>
            <person name="Bu F."/>
            <person name="Rutten L."/>
            <person name="Van Zeijl A."/>
            <person name="Liu W."/>
            <person name="Santuari L."/>
            <person name="Cao Q."/>
            <person name="Sharma T."/>
            <person name="Shen D."/>
            <person name="Roswanjaya Y."/>
            <person name="Wardhani T."/>
            <person name="Kalhor M.S."/>
            <person name="Jansen J."/>
            <person name="Van den Hoogen J."/>
            <person name="Gungor B."/>
            <person name="Hartog M."/>
            <person name="Hontelez J."/>
            <person name="Verver J."/>
            <person name="Yang W.-C."/>
            <person name="Schijlen E."/>
            <person name="Repin R."/>
            <person name="Schilthuizen M."/>
            <person name="Schranz E."/>
            <person name="Heidstra R."/>
            <person name="Miyata K."/>
            <person name="Fedorova E."/>
            <person name="Kohlen W."/>
            <person name="Bisseling T."/>
            <person name="Smit S."/>
            <person name="Geurts R."/>
        </authorList>
    </citation>
    <scope>NUCLEOTIDE SEQUENCE [LARGE SCALE GENOMIC DNA]</scope>
    <source>
        <strain evidence="3">cv. WU1-14</strain>
    </source>
</reference>
<dbReference type="EMBL" id="JXTB01000041">
    <property type="protein sequence ID" value="PON71944.1"/>
    <property type="molecule type" value="Genomic_DNA"/>
</dbReference>
<feature type="compositionally biased region" description="Polar residues" evidence="1">
    <location>
        <begin position="605"/>
        <end position="619"/>
    </location>
</feature>
<organism evidence="2 3">
    <name type="scientific">Parasponia andersonii</name>
    <name type="common">Sponia andersonii</name>
    <dbReference type="NCBI Taxonomy" id="3476"/>
    <lineage>
        <taxon>Eukaryota</taxon>
        <taxon>Viridiplantae</taxon>
        <taxon>Streptophyta</taxon>
        <taxon>Embryophyta</taxon>
        <taxon>Tracheophyta</taxon>
        <taxon>Spermatophyta</taxon>
        <taxon>Magnoliopsida</taxon>
        <taxon>eudicotyledons</taxon>
        <taxon>Gunneridae</taxon>
        <taxon>Pentapetalae</taxon>
        <taxon>rosids</taxon>
        <taxon>fabids</taxon>
        <taxon>Rosales</taxon>
        <taxon>Cannabaceae</taxon>
        <taxon>Parasponia</taxon>
    </lineage>
</organism>
<feature type="compositionally biased region" description="Polar residues" evidence="1">
    <location>
        <begin position="1089"/>
        <end position="1099"/>
    </location>
</feature>